<keyword evidence="3" id="KW-1185">Reference proteome</keyword>
<feature type="region of interest" description="Disordered" evidence="1">
    <location>
        <begin position="263"/>
        <end position="285"/>
    </location>
</feature>
<dbReference type="AlphaFoldDB" id="A0A6A5WTY9"/>
<dbReference type="EMBL" id="ML977564">
    <property type="protein sequence ID" value="KAF2005283.1"/>
    <property type="molecule type" value="Genomic_DNA"/>
</dbReference>
<proteinExistence type="predicted"/>
<accession>A0A6A5WTY9</accession>
<dbReference type="Proteomes" id="UP000799779">
    <property type="component" value="Unassembled WGS sequence"/>
</dbReference>
<evidence type="ECO:0000313" key="3">
    <source>
        <dbReference type="Proteomes" id="UP000799779"/>
    </source>
</evidence>
<name>A0A6A5WTY9_9PLEO</name>
<evidence type="ECO:0000256" key="1">
    <source>
        <dbReference type="SAM" id="MobiDB-lite"/>
    </source>
</evidence>
<evidence type="ECO:0000313" key="2">
    <source>
        <dbReference type="EMBL" id="KAF2005283.1"/>
    </source>
</evidence>
<reference evidence="2" key="1">
    <citation type="journal article" date="2020" name="Stud. Mycol.">
        <title>101 Dothideomycetes genomes: a test case for predicting lifestyles and emergence of pathogens.</title>
        <authorList>
            <person name="Haridas S."/>
            <person name="Albert R."/>
            <person name="Binder M."/>
            <person name="Bloem J."/>
            <person name="Labutti K."/>
            <person name="Salamov A."/>
            <person name="Andreopoulos B."/>
            <person name="Baker S."/>
            <person name="Barry K."/>
            <person name="Bills G."/>
            <person name="Bluhm B."/>
            <person name="Cannon C."/>
            <person name="Castanera R."/>
            <person name="Culley D."/>
            <person name="Daum C."/>
            <person name="Ezra D."/>
            <person name="Gonzalez J."/>
            <person name="Henrissat B."/>
            <person name="Kuo A."/>
            <person name="Liang C."/>
            <person name="Lipzen A."/>
            <person name="Lutzoni F."/>
            <person name="Magnuson J."/>
            <person name="Mondo S."/>
            <person name="Nolan M."/>
            <person name="Ohm R."/>
            <person name="Pangilinan J."/>
            <person name="Park H.-J."/>
            <person name="Ramirez L."/>
            <person name="Alfaro M."/>
            <person name="Sun H."/>
            <person name="Tritt A."/>
            <person name="Yoshinaga Y."/>
            <person name="Zwiers L.-H."/>
            <person name="Turgeon B."/>
            <person name="Goodwin S."/>
            <person name="Spatafora J."/>
            <person name="Crous P."/>
            <person name="Grigoriev I."/>
        </authorList>
    </citation>
    <scope>NUCLEOTIDE SEQUENCE</scope>
    <source>
        <strain evidence="2">CBS 123094</strain>
    </source>
</reference>
<organism evidence="2 3">
    <name type="scientific">Amniculicola lignicola CBS 123094</name>
    <dbReference type="NCBI Taxonomy" id="1392246"/>
    <lineage>
        <taxon>Eukaryota</taxon>
        <taxon>Fungi</taxon>
        <taxon>Dikarya</taxon>
        <taxon>Ascomycota</taxon>
        <taxon>Pezizomycotina</taxon>
        <taxon>Dothideomycetes</taxon>
        <taxon>Pleosporomycetidae</taxon>
        <taxon>Pleosporales</taxon>
        <taxon>Amniculicolaceae</taxon>
        <taxon>Amniculicola</taxon>
    </lineage>
</organism>
<gene>
    <name evidence="2" type="ORF">P154DRAFT_616516</name>
</gene>
<protein>
    <submittedName>
        <fullName evidence="2">Uncharacterized protein</fullName>
    </submittedName>
</protein>
<sequence length="513" mass="56116">MPHIKSHFDADDQLSLGYMGRRLRRSLSVDNLRGSASSSTVAEFGGYHDVQFRVEDAVSRGPVSAQGTEGCAHRLPVLQIVVTPPAEGAAPAELSVGSYHSAAVGGSVAVNVPWDRINSWRETTGMNGSIMDAPSPLGPRPFTQEEIAQHGAVIGQGSDGDEQAVGDAALKRALLLRKVRNQADLKLHINVTIQTSFSPSTLSGRLPGLVSSPGKREQAGPQDSGPSRQNGDPVKVDRTWTLWVPPTNIRKIVTVFQKEQASMPSQTKAREEVAPLGKPSKKVSSARPAPIQIIPIQRQANLDDIQTYSTEGLIQVLRRVYKPRPIPAEVLAALPSDHDTSELDTPTTPPFLLTLEPKDLNYVRYYVDTLIQRNVIASVEKARLDDECEDKEVEKAGLQATINECYTENQLKMQKLDLMQGLITYLVSILQGDEALQQARDAADNLNLAQEIEAAIENVRVHWTSIGAVDVARGVASEDPADDKDEKIRKLEEGHKYWRARAEAAEAYVRSLE</sequence>
<feature type="region of interest" description="Disordered" evidence="1">
    <location>
        <begin position="200"/>
        <end position="236"/>
    </location>
</feature>